<dbReference type="SUPFAM" id="SSF55729">
    <property type="entry name" value="Acyl-CoA N-acyltransferases (Nat)"/>
    <property type="match status" value="1"/>
</dbReference>
<dbReference type="EMBL" id="WHNX01000004">
    <property type="protein sequence ID" value="MPW24885.1"/>
    <property type="molecule type" value="Genomic_DNA"/>
</dbReference>
<feature type="domain" description="N-acetyltransferase" evidence="6">
    <location>
        <begin position="2"/>
        <end position="145"/>
    </location>
</feature>
<comment type="caution">
    <text evidence="7">The sequence shown here is derived from an EMBL/GenBank/DDBJ whole genome shotgun (WGS) entry which is preliminary data.</text>
</comment>
<keyword evidence="8" id="KW-1185">Reference proteome</keyword>
<dbReference type="PANTHER" id="PTHR43420:SF44">
    <property type="entry name" value="ACETYLTRANSFERASE YPEA"/>
    <property type="match status" value="1"/>
</dbReference>
<dbReference type="GO" id="GO:0008999">
    <property type="term" value="F:protein-N-terminal-alanine acetyltransferase activity"/>
    <property type="evidence" value="ECO:0007669"/>
    <property type="project" value="UniProtKB-EC"/>
</dbReference>
<dbReference type="InterPro" id="IPR006464">
    <property type="entry name" value="AcTrfase_RimI/Ard1"/>
</dbReference>
<dbReference type="EC" id="2.3.1.266" evidence="5"/>
<gene>
    <name evidence="7" type="primary">rimI</name>
    <name evidence="7" type="ORF">GC105_03655</name>
</gene>
<name>A0A6A7K687_9FIRM</name>
<keyword evidence="3 7" id="KW-0808">Transferase</keyword>
<evidence type="ECO:0000256" key="2">
    <source>
        <dbReference type="ARBA" id="ARBA00022490"/>
    </source>
</evidence>
<evidence type="ECO:0000256" key="3">
    <source>
        <dbReference type="ARBA" id="ARBA00022679"/>
    </source>
</evidence>
<dbReference type="Gene3D" id="3.40.630.30">
    <property type="match status" value="1"/>
</dbReference>
<dbReference type="RefSeq" id="WP_152801814.1">
    <property type="nucleotide sequence ID" value="NZ_WHNX01000004.1"/>
</dbReference>
<dbReference type="AlphaFoldDB" id="A0A6A7K687"/>
<protein>
    <recommendedName>
        <fullName evidence="5">[Ribosomal protein bS18]-alanine N-acetyltransferase</fullName>
        <ecNumber evidence="5">2.3.1.266</ecNumber>
    </recommendedName>
</protein>
<dbReference type="CDD" id="cd04301">
    <property type="entry name" value="NAT_SF"/>
    <property type="match status" value="1"/>
</dbReference>
<keyword evidence="2 5" id="KW-0963">Cytoplasm</keyword>
<dbReference type="Proteomes" id="UP000440004">
    <property type="component" value="Unassembled WGS sequence"/>
</dbReference>
<dbReference type="GO" id="GO:0005737">
    <property type="term" value="C:cytoplasm"/>
    <property type="evidence" value="ECO:0007669"/>
    <property type="project" value="UniProtKB-SubCell"/>
</dbReference>
<evidence type="ECO:0000313" key="7">
    <source>
        <dbReference type="EMBL" id="MPW24885.1"/>
    </source>
</evidence>
<reference evidence="7 8" key="1">
    <citation type="submission" date="2019-10" db="EMBL/GenBank/DDBJ databases">
        <title>Alkalibaculum tamaniensis sp.nov., a new alkaliphilic acetogen, isolated on methoxylated aromatics from a mud volcano.</title>
        <authorList>
            <person name="Khomyakova M.A."/>
            <person name="Merkel A.Y."/>
            <person name="Bonch-Osmolovskaya E.A."/>
            <person name="Slobodkin A.I."/>
        </authorList>
    </citation>
    <scope>NUCLEOTIDE SEQUENCE [LARGE SCALE GENOMIC DNA]</scope>
    <source>
        <strain evidence="7 8">M08DMB</strain>
    </source>
</reference>
<evidence type="ECO:0000256" key="1">
    <source>
        <dbReference type="ARBA" id="ARBA00005395"/>
    </source>
</evidence>
<dbReference type="NCBIfam" id="TIGR01575">
    <property type="entry name" value="rimI"/>
    <property type="match status" value="1"/>
</dbReference>
<dbReference type="Pfam" id="PF00583">
    <property type="entry name" value="Acetyltransf_1"/>
    <property type="match status" value="1"/>
</dbReference>
<evidence type="ECO:0000256" key="4">
    <source>
        <dbReference type="ARBA" id="ARBA00023315"/>
    </source>
</evidence>
<keyword evidence="4" id="KW-0012">Acyltransferase</keyword>
<dbReference type="InterPro" id="IPR000182">
    <property type="entry name" value="GNAT_dom"/>
</dbReference>
<comment type="subcellular location">
    <subcellularLocation>
        <location evidence="5">Cytoplasm</location>
    </subcellularLocation>
</comment>
<comment type="function">
    <text evidence="5">Acetylates the N-terminal alanine of ribosomal protein bS18.</text>
</comment>
<accession>A0A6A7K687</accession>
<dbReference type="InterPro" id="IPR050680">
    <property type="entry name" value="YpeA/RimI_acetyltransf"/>
</dbReference>
<dbReference type="PANTHER" id="PTHR43420">
    <property type="entry name" value="ACETYLTRANSFERASE"/>
    <property type="match status" value="1"/>
</dbReference>
<dbReference type="InterPro" id="IPR016181">
    <property type="entry name" value="Acyl_CoA_acyltransferase"/>
</dbReference>
<evidence type="ECO:0000259" key="6">
    <source>
        <dbReference type="PROSITE" id="PS51186"/>
    </source>
</evidence>
<dbReference type="PROSITE" id="PS51186">
    <property type="entry name" value="GNAT"/>
    <property type="match status" value="1"/>
</dbReference>
<sequence length="145" mass="17031">MIEFLSLQEKDLDRILQIENHCFKVPWSRNMFLEELDNPLADYTIIKDHGIIAGYVGMWFVLDEAHITNIAVHTDYQGKGFGGRLLSYIIDKAKIQGITSMTLEVRRSNISALYLYNRFNFVNCGIRKNYYEDTREDAIIMWRDL</sequence>
<proteinExistence type="inferred from homology"/>
<comment type="catalytic activity">
    <reaction evidence="5">
        <text>N-terminal L-alanyl-[ribosomal protein bS18] + acetyl-CoA = N-terminal N(alpha)-acetyl-L-alanyl-[ribosomal protein bS18] + CoA + H(+)</text>
        <dbReference type="Rhea" id="RHEA:43756"/>
        <dbReference type="Rhea" id="RHEA-COMP:10676"/>
        <dbReference type="Rhea" id="RHEA-COMP:10677"/>
        <dbReference type="ChEBI" id="CHEBI:15378"/>
        <dbReference type="ChEBI" id="CHEBI:57287"/>
        <dbReference type="ChEBI" id="CHEBI:57288"/>
        <dbReference type="ChEBI" id="CHEBI:64718"/>
        <dbReference type="ChEBI" id="CHEBI:83683"/>
        <dbReference type="EC" id="2.3.1.266"/>
    </reaction>
</comment>
<evidence type="ECO:0000256" key="5">
    <source>
        <dbReference type="RuleBase" id="RU363094"/>
    </source>
</evidence>
<comment type="similarity">
    <text evidence="1 5">Belongs to the acetyltransferase family. RimI subfamily.</text>
</comment>
<evidence type="ECO:0000313" key="8">
    <source>
        <dbReference type="Proteomes" id="UP000440004"/>
    </source>
</evidence>
<organism evidence="7 8">
    <name type="scientific">Alkalibaculum sporogenes</name>
    <dbReference type="NCBI Taxonomy" id="2655001"/>
    <lineage>
        <taxon>Bacteria</taxon>
        <taxon>Bacillati</taxon>
        <taxon>Bacillota</taxon>
        <taxon>Clostridia</taxon>
        <taxon>Eubacteriales</taxon>
        <taxon>Eubacteriaceae</taxon>
        <taxon>Alkalibaculum</taxon>
    </lineage>
</organism>